<comment type="caution">
    <text evidence="5">The sequence shown here is derived from an EMBL/GenBank/DDBJ whole genome shotgun (WGS) entry which is preliminary data.</text>
</comment>
<dbReference type="eggNOG" id="COG2207">
    <property type="taxonomic scope" value="Bacteria"/>
</dbReference>
<sequence>MNNRQSFNLIPEEHLLSSLSPLWQGRFRRAIDYLNNTIDRQPAPSWEEVAHHSAISPYHFHRMFRTVFHEPPGQYLRRLRLQTALYYLVNNIDQSVTEVAHRCGFSSSQSMAKALRRELDISAKCLRRQFIESGWDAVEPFLLKLGQPEANSQPVLEQSIARDIEFHVQHSSAISLQVKHYPDSGDWENVVDHGYESGSDIYGLIRVSDINKPEKQQTYLAGKKVNCETQSNFMIPAGDYLCCRVRLNSMVGYFALWDVLYEKAMSLDIEPDPEGYVIELFHYQKEWLDDITDLTIRIAMR</sequence>
<dbReference type="Gene3D" id="1.10.10.60">
    <property type="entry name" value="Homeodomain-like"/>
    <property type="match status" value="2"/>
</dbReference>
<keyword evidence="1" id="KW-0805">Transcription regulation</keyword>
<evidence type="ECO:0000256" key="3">
    <source>
        <dbReference type="ARBA" id="ARBA00023163"/>
    </source>
</evidence>
<evidence type="ECO:0000256" key="1">
    <source>
        <dbReference type="ARBA" id="ARBA00023015"/>
    </source>
</evidence>
<evidence type="ECO:0000313" key="5">
    <source>
        <dbReference type="EMBL" id="KEQ12037.1"/>
    </source>
</evidence>
<dbReference type="GO" id="GO:0043565">
    <property type="term" value="F:sequence-specific DNA binding"/>
    <property type="evidence" value="ECO:0007669"/>
    <property type="project" value="InterPro"/>
</dbReference>
<dbReference type="InterPro" id="IPR050959">
    <property type="entry name" value="MarA-like"/>
</dbReference>
<dbReference type="Proteomes" id="UP000028006">
    <property type="component" value="Unassembled WGS sequence"/>
</dbReference>
<name>A0A081N0R4_9GAMM</name>
<keyword evidence="3" id="KW-0804">Transcription</keyword>
<dbReference type="Pfam" id="PF12833">
    <property type="entry name" value="HTH_18"/>
    <property type="match status" value="1"/>
</dbReference>
<keyword evidence="2" id="KW-0238">DNA-binding</keyword>
<proteinExistence type="predicted"/>
<feature type="domain" description="HTH araC/xylS-type" evidence="4">
    <location>
        <begin position="28"/>
        <end position="129"/>
    </location>
</feature>
<dbReference type="PANTHER" id="PTHR47504">
    <property type="entry name" value="RIGHT ORIGIN-BINDING PROTEIN"/>
    <property type="match status" value="1"/>
</dbReference>
<dbReference type="RefSeq" id="WP_034879202.1">
    <property type="nucleotide sequence ID" value="NZ_JOKG01000005.1"/>
</dbReference>
<organism evidence="5 6">
    <name type="scientific">Endozoicomonas montiporae</name>
    <dbReference type="NCBI Taxonomy" id="1027273"/>
    <lineage>
        <taxon>Bacteria</taxon>
        <taxon>Pseudomonadati</taxon>
        <taxon>Pseudomonadota</taxon>
        <taxon>Gammaproteobacteria</taxon>
        <taxon>Oceanospirillales</taxon>
        <taxon>Endozoicomonadaceae</taxon>
        <taxon>Endozoicomonas</taxon>
    </lineage>
</organism>
<dbReference type="InterPro" id="IPR009057">
    <property type="entry name" value="Homeodomain-like_sf"/>
</dbReference>
<dbReference type="AlphaFoldDB" id="A0A081N0R4"/>
<dbReference type="SUPFAM" id="SSF46689">
    <property type="entry name" value="Homeodomain-like"/>
    <property type="match status" value="2"/>
</dbReference>
<protein>
    <recommendedName>
        <fullName evidence="4">HTH araC/xylS-type domain-containing protein</fullName>
    </recommendedName>
</protein>
<evidence type="ECO:0000313" key="6">
    <source>
        <dbReference type="Proteomes" id="UP000028006"/>
    </source>
</evidence>
<dbReference type="SMART" id="SM00342">
    <property type="entry name" value="HTH_ARAC"/>
    <property type="match status" value="1"/>
</dbReference>
<dbReference type="GO" id="GO:0003700">
    <property type="term" value="F:DNA-binding transcription factor activity"/>
    <property type="evidence" value="ECO:0007669"/>
    <property type="project" value="InterPro"/>
</dbReference>
<dbReference type="InterPro" id="IPR018060">
    <property type="entry name" value="HTH_AraC"/>
</dbReference>
<evidence type="ECO:0000259" key="4">
    <source>
        <dbReference type="PROSITE" id="PS01124"/>
    </source>
</evidence>
<evidence type="ECO:0000256" key="2">
    <source>
        <dbReference type="ARBA" id="ARBA00023125"/>
    </source>
</evidence>
<dbReference type="EMBL" id="JOKG01000005">
    <property type="protein sequence ID" value="KEQ12037.1"/>
    <property type="molecule type" value="Genomic_DNA"/>
</dbReference>
<gene>
    <name evidence="5" type="ORF">GZ77_23435</name>
</gene>
<dbReference type="PANTHER" id="PTHR47504:SF5">
    <property type="entry name" value="RIGHT ORIGIN-BINDING PROTEIN"/>
    <property type="match status" value="1"/>
</dbReference>
<reference evidence="5 6" key="1">
    <citation type="submission" date="2014-06" db="EMBL/GenBank/DDBJ databases">
        <title>Whole Genome Sequences of Three Symbiotic Endozoicomonas Bacteria.</title>
        <authorList>
            <person name="Neave M.J."/>
            <person name="Apprill A."/>
            <person name="Voolstra C.R."/>
        </authorList>
    </citation>
    <scope>NUCLEOTIDE SEQUENCE [LARGE SCALE GENOMIC DNA]</scope>
    <source>
        <strain evidence="5 6">LMG 24815</strain>
    </source>
</reference>
<dbReference type="PROSITE" id="PS01124">
    <property type="entry name" value="HTH_ARAC_FAMILY_2"/>
    <property type="match status" value="1"/>
</dbReference>
<accession>A0A081N0R4</accession>
<keyword evidence="6" id="KW-1185">Reference proteome</keyword>